<keyword evidence="1 7" id="KW-1003">Cell membrane</keyword>
<keyword evidence="4 7" id="KW-0472">Membrane</keyword>
<evidence type="ECO:0000313" key="8">
    <source>
        <dbReference type="EMBL" id="HIW10094.1"/>
    </source>
</evidence>
<comment type="subcellular location">
    <subcellularLocation>
        <location evidence="7">Cell membrane</location>
        <topology evidence="7">Single-pass membrane protein</topology>
    </subcellularLocation>
</comment>
<dbReference type="CDD" id="cd08010">
    <property type="entry name" value="MltG_like"/>
    <property type="match status" value="1"/>
</dbReference>
<accession>A0A9D1QCH3</accession>
<dbReference type="GO" id="GO:0009252">
    <property type="term" value="P:peptidoglycan biosynthetic process"/>
    <property type="evidence" value="ECO:0007669"/>
    <property type="project" value="UniProtKB-UniRule"/>
</dbReference>
<comment type="similarity">
    <text evidence="7">Belongs to the transglycosylase MltG family.</text>
</comment>
<feature type="site" description="Important for catalytic activity" evidence="7">
    <location>
        <position position="237"/>
    </location>
</feature>
<evidence type="ECO:0000256" key="6">
    <source>
        <dbReference type="ARBA" id="ARBA00023316"/>
    </source>
</evidence>
<sequence>MTQRKTTRSKTSAKKRSSRRLSTRGIVILTALLLILIVVAGAFGWKQYTYRFGTAVVRGGTIQVATGTTFDELTRRLADSGFIRNTRKWISYAHSNGLDSVQAGNYTLQKGASYRSALSMFRYGRQTPVRLTFNNIRTMERLAGVVSKYIEADSVTLLATLQDPTVIRSTGLTPATFPSLFIPNTYEVYWTLTPEGFVERMQKEHDRFWNEERREKAQTLGFTPEEIATIASIVIEETKYRGEMTQVAGVYVNRLRAGMPLQADPTVKYALGDPSIRRVLNRHLTVDSPYNTYKYAGLPPGPICVPPISAIDATLAYADPANRHNYYYFCAKADFSGHHAFARTLPEHNRNAAAYAAELNRRGIR</sequence>
<keyword evidence="2 7" id="KW-0812">Transmembrane</keyword>
<keyword evidence="5 7" id="KW-0456">Lyase</keyword>
<comment type="caution">
    <text evidence="8">The sequence shown here is derived from an EMBL/GenBank/DDBJ whole genome shotgun (WGS) entry which is preliminary data.</text>
</comment>
<dbReference type="GO" id="GO:0005886">
    <property type="term" value="C:plasma membrane"/>
    <property type="evidence" value="ECO:0007669"/>
    <property type="project" value="UniProtKB-SubCell"/>
</dbReference>
<dbReference type="Gene3D" id="3.30.160.60">
    <property type="entry name" value="Classic Zinc Finger"/>
    <property type="match status" value="1"/>
</dbReference>
<name>A0A9D1QCH3_9BACT</name>
<organism evidence="8 9">
    <name type="scientific">Candidatus Rikenella faecigallinarum</name>
    <dbReference type="NCBI Taxonomy" id="2838745"/>
    <lineage>
        <taxon>Bacteria</taxon>
        <taxon>Pseudomonadati</taxon>
        <taxon>Bacteroidota</taxon>
        <taxon>Bacteroidia</taxon>
        <taxon>Bacteroidales</taxon>
        <taxon>Rikenellaceae</taxon>
        <taxon>Rikenella</taxon>
    </lineage>
</organism>
<dbReference type="Gene3D" id="3.30.1490.480">
    <property type="entry name" value="Endolytic murein transglycosylase"/>
    <property type="match status" value="1"/>
</dbReference>
<evidence type="ECO:0000256" key="1">
    <source>
        <dbReference type="ARBA" id="ARBA00022475"/>
    </source>
</evidence>
<dbReference type="GO" id="GO:0071555">
    <property type="term" value="P:cell wall organization"/>
    <property type="evidence" value="ECO:0007669"/>
    <property type="project" value="UniProtKB-KW"/>
</dbReference>
<evidence type="ECO:0000313" key="9">
    <source>
        <dbReference type="Proteomes" id="UP000823926"/>
    </source>
</evidence>
<dbReference type="PANTHER" id="PTHR30518:SF2">
    <property type="entry name" value="ENDOLYTIC MUREIN TRANSGLYCOSYLASE"/>
    <property type="match status" value="1"/>
</dbReference>
<dbReference type="AlphaFoldDB" id="A0A9D1QCH3"/>
<reference evidence="8" key="2">
    <citation type="submission" date="2021-04" db="EMBL/GenBank/DDBJ databases">
        <authorList>
            <person name="Gilroy R."/>
        </authorList>
    </citation>
    <scope>NUCLEOTIDE SEQUENCE</scope>
    <source>
        <strain evidence="8">ChiBcec15-1070</strain>
    </source>
</reference>
<dbReference type="HAMAP" id="MF_02065">
    <property type="entry name" value="MltG"/>
    <property type="match status" value="1"/>
</dbReference>
<reference evidence="8" key="1">
    <citation type="journal article" date="2021" name="PeerJ">
        <title>Extensive microbial diversity within the chicken gut microbiome revealed by metagenomics and culture.</title>
        <authorList>
            <person name="Gilroy R."/>
            <person name="Ravi A."/>
            <person name="Getino M."/>
            <person name="Pursley I."/>
            <person name="Horton D.L."/>
            <person name="Alikhan N.F."/>
            <person name="Baker D."/>
            <person name="Gharbi K."/>
            <person name="Hall N."/>
            <person name="Watson M."/>
            <person name="Adriaenssens E.M."/>
            <person name="Foster-Nyarko E."/>
            <person name="Jarju S."/>
            <person name="Secka A."/>
            <person name="Antonio M."/>
            <person name="Oren A."/>
            <person name="Chaudhuri R.R."/>
            <person name="La Ragione R."/>
            <person name="Hildebrand F."/>
            <person name="Pallen M.J."/>
        </authorList>
    </citation>
    <scope>NUCLEOTIDE SEQUENCE</scope>
    <source>
        <strain evidence="8">ChiBcec15-1070</strain>
    </source>
</reference>
<keyword evidence="6 7" id="KW-0961">Cell wall biogenesis/degradation</keyword>
<dbReference type="InterPro" id="IPR003770">
    <property type="entry name" value="MLTG-like"/>
</dbReference>
<evidence type="ECO:0000256" key="3">
    <source>
        <dbReference type="ARBA" id="ARBA00022989"/>
    </source>
</evidence>
<dbReference type="NCBIfam" id="TIGR00247">
    <property type="entry name" value="endolytic transglycosylase MltG"/>
    <property type="match status" value="1"/>
</dbReference>
<feature type="transmembrane region" description="Helical" evidence="7">
    <location>
        <begin position="21"/>
        <end position="45"/>
    </location>
</feature>
<evidence type="ECO:0000256" key="2">
    <source>
        <dbReference type="ARBA" id="ARBA00022692"/>
    </source>
</evidence>
<dbReference type="GO" id="GO:0008932">
    <property type="term" value="F:lytic endotransglycosylase activity"/>
    <property type="evidence" value="ECO:0007669"/>
    <property type="project" value="UniProtKB-UniRule"/>
</dbReference>
<comment type="function">
    <text evidence="7">Functions as a peptidoglycan terminase that cleaves nascent peptidoglycan strands endolytically to terminate their elongation.</text>
</comment>
<dbReference type="Proteomes" id="UP000823926">
    <property type="component" value="Unassembled WGS sequence"/>
</dbReference>
<proteinExistence type="inferred from homology"/>
<evidence type="ECO:0000256" key="4">
    <source>
        <dbReference type="ARBA" id="ARBA00023136"/>
    </source>
</evidence>
<dbReference type="EC" id="4.2.2.29" evidence="7"/>
<comment type="catalytic activity">
    <reaction evidence="7">
        <text>a peptidoglycan chain = a peptidoglycan chain with N-acetyl-1,6-anhydromuramyl-[peptide] at the reducing end + a peptidoglycan chain with N-acetylglucosamine at the non-reducing end.</text>
        <dbReference type="EC" id="4.2.2.29"/>
    </reaction>
</comment>
<protein>
    <recommendedName>
        <fullName evidence="7">Endolytic murein transglycosylase</fullName>
        <ecNumber evidence="7">4.2.2.29</ecNumber>
    </recommendedName>
    <alternativeName>
        <fullName evidence="7">Peptidoglycan lytic transglycosylase</fullName>
    </alternativeName>
    <alternativeName>
        <fullName evidence="7">Peptidoglycan polymerization terminase</fullName>
    </alternativeName>
</protein>
<gene>
    <name evidence="7 8" type="primary">mltG</name>
    <name evidence="8" type="ORF">H9888_01205</name>
</gene>
<dbReference type="PANTHER" id="PTHR30518">
    <property type="entry name" value="ENDOLYTIC MUREIN TRANSGLYCOSYLASE"/>
    <property type="match status" value="1"/>
</dbReference>
<evidence type="ECO:0000256" key="7">
    <source>
        <dbReference type="HAMAP-Rule" id="MF_02065"/>
    </source>
</evidence>
<dbReference type="Pfam" id="PF02618">
    <property type="entry name" value="YceG"/>
    <property type="match status" value="1"/>
</dbReference>
<dbReference type="EMBL" id="DXHL01000006">
    <property type="protein sequence ID" value="HIW10094.1"/>
    <property type="molecule type" value="Genomic_DNA"/>
</dbReference>
<evidence type="ECO:0000256" key="5">
    <source>
        <dbReference type="ARBA" id="ARBA00023239"/>
    </source>
</evidence>
<keyword evidence="3 7" id="KW-1133">Transmembrane helix</keyword>